<dbReference type="GO" id="GO:0008239">
    <property type="term" value="F:dipeptidyl-peptidase activity"/>
    <property type="evidence" value="ECO:0007669"/>
    <property type="project" value="TreeGrafter"/>
</dbReference>
<evidence type="ECO:0000256" key="7">
    <source>
        <dbReference type="ARBA" id="ARBA00022801"/>
    </source>
</evidence>
<evidence type="ECO:0000256" key="3">
    <source>
        <dbReference type="ARBA" id="ARBA00022438"/>
    </source>
</evidence>
<keyword evidence="17" id="KW-1185">Reference proteome</keyword>
<dbReference type="SUPFAM" id="SSF82171">
    <property type="entry name" value="DPP6 N-terminal domain-like"/>
    <property type="match status" value="1"/>
</dbReference>
<feature type="domain" description="Dipeptidylpeptidase IV N-terminal" evidence="15">
    <location>
        <begin position="201"/>
        <end position="581"/>
    </location>
</feature>
<dbReference type="RefSeq" id="XP_029321247.1">
    <property type="nucleotide sequence ID" value="XM_029465388.1"/>
</dbReference>
<organism evidence="16 17">
    <name type="scientific">Pichia kudriavzevii</name>
    <name type="common">Yeast</name>
    <name type="synonym">Issatchenkia orientalis</name>
    <dbReference type="NCBI Taxonomy" id="4909"/>
    <lineage>
        <taxon>Eukaryota</taxon>
        <taxon>Fungi</taxon>
        <taxon>Dikarya</taxon>
        <taxon>Ascomycota</taxon>
        <taxon>Saccharomycotina</taxon>
        <taxon>Pichiomycetes</taxon>
        <taxon>Pichiales</taxon>
        <taxon>Pichiaceae</taxon>
        <taxon>Pichia</taxon>
    </lineage>
</organism>
<dbReference type="KEGG" id="pkz:C5L36_0B10080"/>
<sequence>MEKSRHSIPSLSFSGLSFFFYPILLFPNSRLHFKLYRHHQIANMFATGASDMKFVARKGTSSWKFITFVAIVLIYGSVLLISEIKSLYVVRKTLQTQDFGIHSVYPLKYMDASDTSGDTRRKPLTLQDLRNGTFLPETKDIQWISTPTSLIDDSGDFVVVENDRYYLKSLNDSESSTLLYDLGTNLEINNVTYNVEDITFSNDLKIALLTCNKVQNWRHSYFASYLIYNVETKDIRPLIDGEDNKDVALAVISPDSSKISYVLRNNIYITDISNFGVPETRQITSDGSAQIFNGKPDWVYEEEVFESDTALWWSPDSSHLAFLHSNDTEVPEYPITYFARENPGDTASYPSVEKIKYPKAGFPNPIVDILIYDCNHEVLKYLPEEDPFYNDAEISNLDRLITEVTWVGNEQALVRVTNRESDVLKIFIISCPSNTLEVSSFISRFLDGREEKSWFEISHNTMFIPKSENRKYNGYIDVIDVDGYDHLAYFAPPESSEPSVILTTGEWEVVNGPVAYDHVLEKLYYVSTEKSSMERHVYSIGIDGKGKTNITNTEEPAWYDVSFSKGARYLLLSNQGPNVPYQIILDLHKGTSTPFTENHQLEKILEEYEIPETIYGNITLKDGTIVNCKETLPLNFDKSNKYPLLFFVYGGPGSQLVQKSFAVSFSSIIAAEFNTVVVTVDGRGTGFRGKKFRNIVRDNLGHFEVNDQVQAAEHWISRGYIDKARTAIWGWSYGGYMTLKTMEFDAGKTFKFGMSVAPVTDWKLYDSVYTERYMHTPQQNPGGYEDARVSNVTNFKGVKRFLIMHGTGDDNVHFQNTMQLIDAFDIEGVENYDMHVFPDSDHSIRWHNAGTMVYNRLFTWLGNAFSGEYENAFYLQDTLGASQYGFDDFIDLYG</sequence>
<gene>
    <name evidence="16" type="ORF">C5L36_0B10080</name>
</gene>
<reference evidence="16 17" key="1">
    <citation type="submission" date="2018-06" db="EMBL/GenBank/DDBJ databases">
        <title>Population genomics shows no distinction between pathogenic Candida krusei and environmental Pichia kudriavzevii: One species, four names.</title>
        <authorList>
            <person name="Douglass A.P."/>
            <person name="Offei B."/>
            <person name="Braun-Galleani S."/>
            <person name="Coughlan A.Y."/>
            <person name="Martos A."/>
            <person name="Ortiz-Merino R.A."/>
            <person name="Byrne K.P."/>
            <person name="Wolfe K.H."/>
        </authorList>
    </citation>
    <scope>NUCLEOTIDE SEQUENCE [LARGE SCALE GENOMIC DNA]</scope>
    <source>
        <strain evidence="16 17">CBS573</strain>
    </source>
</reference>
<dbReference type="Pfam" id="PF00930">
    <property type="entry name" value="DPPIV_N"/>
    <property type="match status" value="1"/>
</dbReference>
<evidence type="ECO:0000259" key="15">
    <source>
        <dbReference type="Pfam" id="PF00930"/>
    </source>
</evidence>
<evidence type="ECO:0000256" key="13">
    <source>
        <dbReference type="SAM" id="Phobius"/>
    </source>
</evidence>
<evidence type="ECO:0000313" key="17">
    <source>
        <dbReference type="Proteomes" id="UP000249293"/>
    </source>
</evidence>
<keyword evidence="3" id="KW-0031">Aminopeptidase</keyword>
<keyword evidence="6 13" id="KW-0812">Transmembrane</keyword>
<dbReference type="FunFam" id="3.40.50.1820:FF:000003">
    <property type="entry name" value="Dipeptidyl peptidase 4"/>
    <property type="match status" value="1"/>
</dbReference>
<dbReference type="PANTHER" id="PTHR11731">
    <property type="entry name" value="PROTEASE FAMILY S9B,C DIPEPTIDYL-PEPTIDASE IV-RELATED"/>
    <property type="match status" value="1"/>
</dbReference>
<feature type="transmembrane region" description="Helical" evidence="13">
    <location>
        <begin position="6"/>
        <end position="27"/>
    </location>
</feature>
<dbReference type="Pfam" id="PF00326">
    <property type="entry name" value="Peptidase_S9"/>
    <property type="match status" value="1"/>
</dbReference>
<keyword evidence="7" id="KW-0378">Hydrolase</keyword>
<evidence type="ECO:0000256" key="6">
    <source>
        <dbReference type="ARBA" id="ARBA00022692"/>
    </source>
</evidence>
<dbReference type="GO" id="GO:0004252">
    <property type="term" value="F:serine-type endopeptidase activity"/>
    <property type="evidence" value="ECO:0007669"/>
    <property type="project" value="InterPro"/>
</dbReference>
<evidence type="ECO:0000259" key="14">
    <source>
        <dbReference type="Pfam" id="PF00326"/>
    </source>
</evidence>
<dbReference type="GO" id="GO:0006508">
    <property type="term" value="P:proteolysis"/>
    <property type="evidence" value="ECO:0007669"/>
    <property type="project" value="UniProtKB-KW"/>
</dbReference>
<keyword evidence="5" id="KW-0645">Protease</keyword>
<dbReference type="OrthoDB" id="16520at2759"/>
<dbReference type="GO" id="GO:0005774">
    <property type="term" value="C:vacuolar membrane"/>
    <property type="evidence" value="ECO:0007669"/>
    <property type="project" value="UniProtKB-SubCell"/>
</dbReference>
<feature type="transmembrane region" description="Helical" evidence="13">
    <location>
        <begin position="62"/>
        <end position="82"/>
    </location>
</feature>
<dbReference type="STRING" id="4909.A0A2U9R369"/>
<evidence type="ECO:0000256" key="4">
    <source>
        <dbReference type="ARBA" id="ARBA00022554"/>
    </source>
</evidence>
<dbReference type="InterPro" id="IPR029058">
    <property type="entry name" value="AB_hydrolase_fold"/>
</dbReference>
<keyword evidence="10 13" id="KW-1133">Transmembrane helix</keyword>
<keyword evidence="4" id="KW-0926">Vacuole</keyword>
<dbReference type="GO" id="GO:0005886">
    <property type="term" value="C:plasma membrane"/>
    <property type="evidence" value="ECO:0007669"/>
    <property type="project" value="TreeGrafter"/>
</dbReference>
<dbReference type="SUPFAM" id="SSF53474">
    <property type="entry name" value="alpha/beta-Hydrolases"/>
    <property type="match status" value="1"/>
</dbReference>
<dbReference type="InterPro" id="IPR002469">
    <property type="entry name" value="Peptidase_S9B_N"/>
</dbReference>
<dbReference type="VEuPathDB" id="FungiDB:C5L36_0B10080"/>
<keyword evidence="8" id="KW-0720">Serine protease</keyword>
<dbReference type="EMBL" id="CP028774">
    <property type="protein sequence ID" value="AWU75770.1"/>
    <property type="molecule type" value="Genomic_DNA"/>
</dbReference>
<dbReference type="InterPro" id="IPR050278">
    <property type="entry name" value="Serine_Prot_S9B/DPPIV"/>
</dbReference>
<evidence type="ECO:0000256" key="1">
    <source>
        <dbReference type="ARBA" id="ARBA00004576"/>
    </source>
</evidence>
<evidence type="ECO:0000256" key="11">
    <source>
        <dbReference type="ARBA" id="ARBA00023136"/>
    </source>
</evidence>
<keyword evidence="11 13" id="KW-0472">Membrane</keyword>
<evidence type="ECO:0008006" key="18">
    <source>
        <dbReference type="Google" id="ProtNLM"/>
    </source>
</evidence>
<comment type="subcellular location">
    <subcellularLocation>
        <location evidence="1">Vacuole membrane</location>
        <topology evidence="1">Single-pass type II membrane protein</topology>
    </subcellularLocation>
</comment>
<evidence type="ECO:0000256" key="5">
    <source>
        <dbReference type="ARBA" id="ARBA00022670"/>
    </source>
</evidence>
<dbReference type="Gene3D" id="3.40.50.1820">
    <property type="entry name" value="alpha/beta hydrolase"/>
    <property type="match status" value="1"/>
</dbReference>
<comment type="similarity">
    <text evidence="2">Belongs to the peptidase S9B family.</text>
</comment>
<dbReference type="PROSITE" id="PS00708">
    <property type="entry name" value="PRO_ENDOPEP_SER"/>
    <property type="match status" value="1"/>
</dbReference>
<dbReference type="GeneID" id="40383535"/>
<accession>A0A2U9R369</accession>
<evidence type="ECO:0000256" key="2">
    <source>
        <dbReference type="ARBA" id="ARBA00006150"/>
    </source>
</evidence>
<evidence type="ECO:0000256" key="9">
    <source>
        <dbReference type="ARBA" id="ARBA00022968"/>
    </source>
</evidence>
<dbReference type="Gene3D" id="2.140.10.30">
    <property type="entry name" value="Dipeptidylpeptidase IV, N-terminal domain"/>
    <property type="match status" value="1"/>
</dbReference>
<dbReference type="AlphaFoldDB" id="A0A2U9R369"/>
<keyword evidence="12" id="KW-0325">Glycoprotein</keyword>
<dbReference type="Proteomes" id="UP000249293">
    <property type="component" value="Chromosome 2"/>
</dbReference>
<evidence type="ECO:0000256" key="10">
    <source>
        <dbReference type="ARBA" id="ARBA00022989"/>
    </source>
</evidence>
<protein>
    <recommendedName>
        <fullName evidence="18">Dipeptidyl aminopeptidase B</fullName>
    </recommendedName>
</protein>
<proteinExistence type="inferred from homology"/>
<feature type="domain" description="Peptidase S9 prolyl oligopeptidase catalytic" evidence="14">
    <location>
        <begin position="666"/>
        <end position="866"/>
    </location>
</feature>
<dbReference type="GO" id="GO:0004177">
    <property type="term" value="F:aminopeptidase activity"/>
    <property type="evidence" value="ECO:0007669"/>
    <property type="project" value="UniProtKB-KW"/>
</dbReference>
<evidence type="ECO:0000256" key="12">
    <source>
        <dbReference type="ARBA" id="ARBA00023180"/>
    </source>
</evidence>
<dbReference type="InterPro" id="IPR001375">
    <property type="entry name" value="Peptidase_S9_cat"/>
</dbReference>
<evidence type="ECO:0000256" key="8">
    <source>
        <dbReference type="ARBA" id="ARBA00022825"/>
    </source>
</evidence>
<dbReference type="PANTHER" id="PTHR11731:SF200">
    <property type="entry name" value="DIPEPTIDYL PEPTIDASE 10, ISOFORM B"/>
    <property type="match status" value="1"/>
</dbReference>
<keyword evidence="9" id="KW-0735">Signal-anchor</keyword>
<dbReference type="InterPro" id="IPR002471">
    <property type="entry name" value="Pept_S9_AS"/>
</dbReference>
<evidence type="ECO:0000313" key="16">
    <source>
        <dbReference type="EMBL" id="AWU75770.1"/>
    </source>
</evidence>
<name>A0A2U9R369_PICKU</name>